<evidence type="ECO:0000256" key="3">
    <source>
        <dbReference type="ARBA" id="ARBA00023295"/>
    </source>
</evidence>
<dbReference type="SUPFAM" id="SSF51445">
    <property type="entry name" value="(Trans)glycosidases"/>
    <property type="match status" value="1"/>
</dbReference>
<feature type="domain" description="CBM20" evidence="8">
    <location>
        <begin position="1044"/>
        <end position="1152"/>
    </location>
</feature>
<feature type="domain" description="Fibronectin type-III" evidence="7">
    <location>
        <begin position="961"/>
        <end position="1048"/>
    </location>
</feature>
<accession>A0ABN2FYW4</accession>
<dbReference type="CDD" id="cd00063">
    <property type="entry name" value="FN3"/>
    <property type="match status" value="1"/>
</dbReference>
<dbReference type="Gene3D" id="2.60.40.10">
    <property type="entry name" value="Immunoglobulins"/>
    <property type="match status" value="4"/>
</dbReference>
<evidence type="ECO:0000256" key="4">
    <source>
        <dbReference type="ARBA" id="ARBA00023326"/>
    </source>
</evidence>
<keyword evidence="4" id="KW-0624">Polysaccharide degradation</keyword>
<evidence type="ECO:0000256" key="2">
    <source>
        <dbReference type="ARBA" id="ARBA00022837"/>
    </source>
</evidence>
<evidence type="ECO:0000313" key="10">
    <source>
        <dbReference type="Proteomes" id="UP001500618"/>
    </source>
</evidence>
<dbReference type="InterPro" id="IPR017853">
    <property type="entry name" value="GH"/>
</dbReference>
<evidence type="ECO:0000256" key="1">
    <source>
        <dbReference type="ARBA" id="ARBA00022801"/>
    </source>
</evidence>
<dbReference type="InterPro" id="IPR002044">
    <property type="entry name" value="CBM20"/>
</dbReference>
<dbReference type="InterPro" id="IPR013780">
    <property type="entry name" value="Glyco_hydro_b"/>
</dbReference>
<dbReference type="Proteomes" id="UP001500618">
    <property type="component" value="Unassembled WGS sequence"/>
</dbReference>
<proteinExistence type="predicted"/>
<evidence type="ECO:0000313" key="9">
    <source>
        <dbReference type="EMBL" id="GAA1662334.1"/>
    </source>
</evidence>
<dbReference type="PANTHER" id="PTHR10357:SF210">
    <property type="entry name" value="MALTODEXTRIN GLUCOSIDASE"/>
    <property type="match status" value="1"/>
</dbReference>
<dbReference type="CDD" id="cd02857">
    <property type="entry name" value="E_set_CDase_PDE_N"/>
    <property type="match status" value="1"/>
</dbReference>
<keyword evidence="6" id="KW-0732">Signal</keyword>
<dbReference type="Gene3D" id="3.20.20.80">
    <property type="entry name" value="Glycosidases"/>
    <property type="match status" value="1"/>
</dbReference>
<dbReference type="SUPFAM" id="SSF49265">
    <property type="entry name" value="Fibronectin type III"/>
    <property type="match status" value="2"/>
</dbReference>
<evidence type="ECO:0000259" key="8">
    <source>
        <dbReference type="PROSITE" id="PS51166"/>
    </source>
</evidence>
<reference evidence="9 10" key="1">
    <citation type="journal article" date="2019" name="Int. J. Syst. Evol. Microbiol.">
        <title>The Global Catalogue of Microorganisms (GCM) 10K type strain sequencing project: providing services to taxonomists for standard genome sequencing and annotation.</title>
        <authorList>
            <consortium name="The Broad Institute Genomics Platform"/>
            <consortium name="The Broad Institute Genome Sequencing Center for Infectious Disease"/>
            <person name="Wu L."/>
            <person name="Ma J."/>
        </authorList>
    </citation>
    <scope>NUCLEOTIDE SEQUENCE [LARGE SCALE GENOMIC DNA]</scope>
    <source>
        <strain evidence="9 10">JCM 14718</strain>
    </source>
</reference>
<dbReference type="CDD" id="cd11338">
    <property type="entry name" value="AmyAc_CMD"/>
    <property type="match status" value="1"/>
</dbReference>
<organism evidence="9 10">
    <name type="scientific">Fodinicola feengrottensis</name>
    <dbReference type="NCBI Taxonomy" id="435914"/>
    <lineage>
        <taxon>Bacteria</taxon>
        <taxon>Bacillati</taxon>
        <taxon>Actinomycetota</taxon>
        <taxon>Actinomycetes</taxon>
        <taxon>Mycobacteriales</taxon>
        <taxon>Fodinicola</taxon>
    </lineage>
</organism>
<keyword evidence="2" id="KW-0106">Calcium</keyword>
<feature type="signal peptide" evidence="6">
    <location>
        <begin position="1"/>
        <end position="23"/>
    </location>
</feature>
<dbReference type="GO" id="GO:0016787">
    <property type="term" value="F:hydrolase activity"/>
    <property type="evidence" value="ECO:0007669"/>
    <property type="project" value="UniProtKB-KW"/>
</dbReference>
<dbReference type="InterPro" id="IPR003961">
    <property type="entry name" value="FN3_dom"/>
</dbReference>
<keyword evidence="1 9" id="KW-0378">Hydrolase</keyword>
<dbReference type="PROSITE" id="PS51166">
    <property type="entry name" value="CBM20"/>
    <property type="match status" value="1"/>
</dbReference>
<dbReference type="PANTHER" id="PTHR10357">
    <property type="entry name" value="ALPHA-AMYLASE FAMILY MEMBER"/>
    <property type="match status" value="1"/>
</dbReference>
<dbReference type="InterPro" id="IPR006047">
    <property type="entry name" value="GH13_cat_dom"/>
</dbReference>
<dbReference type="InterPro" id="IPR004185">
    <property type="entry name" value="Glyco_hydro_13_lg-like_dom"/>
</dbReference>
<feature type="region of interest" description="Disordered" evidence="5">
    <location>
        <begin position="1136"/>
        <end position="1170"/>
    </location>
</feature>
<dbReference type="Gene3D" id="2.60.40.1180">
    <property type="entry name" value="Golgi alpha-mannosidase II"/>
    <property type="match status" value="1"/>
</dbReference>
<feature type="chain" id="PRO_5046844543" evidence="6">
    <location>
        <begin position="24"/>
        <end position="1170"/>
    </location>
</feature>
<dbReference type="InterPro" id="IPR014756">
    <property type="entry name" value="Ig_E-set"/>
</dbReference>
<evidence type="ECO:0000259" key="7">
    <source>
        <dbReference type="PROSITE" id="PS50853"/>
    </source>
</evidence>
<sequence length="1170" mass="124431">MLKRSRMVAVAVGMAMVFTMLPGAPGMGAARATASPAATGIDRAALGHDGQSDVYRVPAGTVAPGSAATVRFRTAADNVDAVTLRLTEQSTQSQQLVPMRRAARSVSCYDSTLVGQRCDFWETVVKPTDLGAYGYRFVVQRGQQTAYYADQPAQFGAMGASTDGDVAQDYRIHVVRPDFPVVGAMKDGVMYQIMPDRFDNGDPSNDVSLTRSRYDYPAPPNATPSQIALAQAAQTTHRTWNQLPAGGCRDHVDEPCTEQALGRDYFGGDLQGIAAKIPYLHGLGASILYLTPIFASKSNHAYDVEDFTRIDPAFGGAAGLRQLLQRAHRSGIKVILDVPFDPSSSDSPYFDRYHHYPNDGACESVTSPYRSWFTFTDLPVGETGPCAGSKPGLFASYEEWGNVAEALPLFRKHDPGNPAAVFAPVADYFYNGPQSIARRWLDFGADGFRLDSMQDESFPTAYWQQFRTVVKDAKPGAPLVAEGWHFADNMKLTNGDQADTPMGYRFRAAVLSLMGAVGDDKSFPGDDNPTVPVSQFAAAMQSIRQDYPDATYRTFMNLLDSHDTARIRWMLTPGKYNSADREANPAHVAAGLAAEKVAATIQFTVPGMPSVYYGDEVGVTGSDDPDNRRTFPWTGTSNCSAATSYCAGGDRDLLSFYTHLASLRKTHPVLRDGDAHFLLTDDTAQTLGYAMRSPDDLALVLVNRSSSMRTLRVPLGSVARDGIALAPAFGAGAQAVTSAAGVVTASVPPMTAQVLVATPGQDLTPPPAPQRVSGSPAAAGRVSLRWSTVTGASRYEVWRSPLSGGGYERVGVVAGPSFVDTPDSRAHYVVRAVDAAGNIGAQSAETAVTPSRPITAATLTSATQVDREVGVDPTTVTADVTAPSIGDPTAIRAEVGLATAGGSYDWRPMSGAAGLHFSGGLRPESAGSYDFQARFSSDGGHHWTYTARGTLVAKPSTGTTPPAAPAVTMDWSASTLSLQWPSDPDAAEYRVYRSDRPDPVATLPGSASSYVDPLVSPGKTYSYQVRAFDSHLHGSALSARVSHRVEPKIVTTTFRVKVPSGSTVYLAGATTSLPAGASDPLCLWCGGNATTRMHESSPGIWELTVQIPDHAGIQWKYTRGNWNTVEVRANNRTATVTASPGGQSLLIDNTGPPSDAGAGGSVTSWADQPG</sequence>
<dbReference type="SMART" id="SM00642">
    <property type="entry name" value="Aamy"/>
    <property type="match status" value="1"/>
</dbReference>
<comment type="caution">
    <text evidence="9">The sequence shown here is derived from an EMBL/GenBank/DDBJ whole genome shotgun (WGS) entry which is preliminary data.</text>
</comment>
<keyword evidence="4" id="KW-0119">Carbohydrate metabolism</keyword>
<keyword evidence="10" id="KW-1185">Reference proteome</keyword>
<name>A0ABN2FYW4_9ACTN</name>
<dbReference type="InterPro" id="IPR036116">
    <property type="entry name" value="FN3_sf"/>
</dbReference>
<keyword evidence="3" id="KW-0326">Glycosidase</keyword>
<gene>
    <name evidence="9" type="ORF">GCM10009765_09740</name>
</gene>
<dbReference type="PROSITE" id="PS50853">
    <property type="entry name" value="FN3"/>
    <property type="match status" value="1"/>
</dbReference>
<dbReference type="EMBL" id="BAAANY010000003">
    <property type="protein sequence ID" value="GAA1662334.1"/>
    <property type="molecule type" value="Genomic_DNA"/>
</dbReference>
<evidence type="ECO:0000256" key="6">
    <source>
        <dbReference type="SAM" id="SignalP"/>
    </source>
</evidence>
<dbReference type="SUPFAM" id="SSF81296">
    <property type="entry name" value="E set domains"/>
    <property type="match status" value="1"/>
</dbReference>
<feature type="compositionally biased region" description="Polar residues" evidence="5">
    <location>
        <begin position="1161"/>
        <end position="1170"/>
    </location>
</feature>
<protein>
    <submittedName>
        <fullName evidence="9">Alpha-amylase family glycosyl hydrolase</fullName>
    </submittedName>
</protein>
<dbReference type="Pfam" id="PF00128">
    <property type="entry name" value="Alpha-amylase"/>
    <property type="match status" value="1"/>
</dbReference>
<evidence type="ECO:0000256" key="5">
    <source>
        <dbReference type="SAM" id="MobiDB-lite"/>
    </source>
</evidence>
<dbReference type="InterPro" id="IPR013783">
    <property type="entry name" value="Ig-like_fold"/>
</dbReference>